<name>A0ABN8HQK0_9NEOP</name>
<dbReference type="PROSITE" id="PS50240">
    <property type="entry name" value="TRYPSIN_DOM"/>
    <property type="match status" value="1"/>
</dbReference>
<accession>A0ABN8HQK0</accession>
<dbReference type="CDD" id="cd00190">
    <property type="entry name" value="Tryp_SPc"/>
    <property type="match status" value="1"/>
</dbReference>
<dbReference type="PROSITE" id="PS00134">
    <property type="entry name" value="TRYPSIN_HIS"/>
    <property type="match status" value="1"/>
</dbReference>
<keyword evidence="3" id="KW-0720">Serine protease</keyword>
<evidence type="ECO:0000256" key="3">
    <source>
        <dbReference type="RuleBase" id="RU363034"/>
    </source>
</evidence>
<proteinExistence type="inferred from homology"/>
<dbReference type="SUPFAM" id="SSF50494">
    <property type="entry name" value="Trypsin-like serine proteases"/>
    <property type="match status" value="1"/>
</dbReference>
<dbReference type="InterPro" id="IPR009003">
    <property type="entry name" value="Peptidase_S1_PA"/>
</dbReference>
<gene>
    <name evidence="5" type="ORF">IPOD504_LOCUS1141</name>
</gene>
<dbReference type="Proteomes" id="UP000837857">
    <property type="component" value="Chromosome 10"/>
</dbReference>
<dbReference type="EMBL" id="OW152822">
    <property type="protein sequence ID" value="CAH2037374.1"/>
    <property type="molecule type" value="Genomic_DNA"/>
</dbReference>
<evidence type="ECO:0000256" key="1">
    <source>
        <dbReference type="ARBA" id="ARBA00023157"/>
    </source>
</evidence>
<comment type="similarity">
    <text evidence="2">Belongs to the peptidase S1 family. CLIP subfamily.</text>
</comment>
<dbReference type="Gene3D" id="2.40.10.10">
    <property type="entry name" value="Trypsin-like serine proteases"/>
    <property type="match status" value="1"/>
</dbReference>
<keyword evidence="3" id="KW-0378">Hydrolase</keyword>
<dbReference type="InterPro" id="IPR001314">
    <property type="entry name" value="Peptidase_S1A"/>
</dbReference>
<evidence type="ECO:0000313" key="5">
    <source>
        <dbReference type="EMBL" id="CAH2037374.1"/>
    </source>
</evidence>
<keyword evidence="1" id="KW-1015">Disulfide bond</keyword>
<feature type="non-terminal residue" evidence="5">
    <location>
        <position position="593"/>
    </location>
</feature>
<dbReference type="PRINTS" id="PR00722">
    <property type="entry name" value="CHYMOTRYPSIN"/>
</dbReference>
<dbReference type="InterPro" id="IPR001254">
    <property type="entry name" value="Trypsin_dom"/>
</dbReference>
<reference evidence="5" key="1">
    <citation type="submission" date="2022-03" db="EMBL/GenBank/DDBJ databases">
        <authorList>
            <person name="Martin H S."/>
        </authorList>
    </citation>
    <scope>NUCLEOTIDE SEQUENCE</scope>
</reference>
<sequence length="593" mass="66641">MRIGIISYAVTFNFIITSAFRQDSCEKCVQSENCPQFLNMDREQQQRWLSQFSCQQEDSSFYGFTPGARGNYVCCPGTNVWSIVNDEPERGIKLPFDQFGVNRPTQRIPNANIFPPYGGQNFNPIETPKYGYTQRPGGRRIDFDGGSPDLGSQYPNYLQPSQPGYNDQNLNKGFYPGTNKPQYFVPKGQLPNNQYPPCSNTQFGNLGQNPNCNYYQPGFNGKNNMNNMFPTQPTPPPYQPTQVYPGFNTLPTRPPQNMFPPNFPGGNGGMNFGNQCQVPNSLPPDPETGCCGLDMSGTEGMTDLKNIVTQRLRNPMFLQNNIRLKRETENGTVEIELDNRIAGGSETELNQFPWTVLLKITFDYGKNKTTFNCGGSILSSRYILTAAHCIHEKDARLSEIEIFLAEYDKRTFPRDCKLNFGGERTCIDNVMMFAENIIRHPEYDDKKLFADIALIRLHGNAPYTEFIRPICLPPVNVDNQAFYGLPLPVAGWGRNGPYMSDIKQSTVVNLVPHDECQRYYPYLSPSHLCAAGKTGEDTCKGDSGGPLMMLYGGKYYVIGIVSGKRADAPCGTAVPSLYTNVFQYLQWIRNNIN</sequence>
<dbReference type="InterPro" id="IPR051487">
    <property type="entry name" value="Ser/Thr_Proteases_Immune/Dev"/>
</dbReference>
<dbReference type="PROSITE" id="PS00135">
    <property type="entry name" value="TRYPSIN_SER"/>
    <property type="match status" value="1"/>
</dbReference>
<dbReference type="Pfam" id="PF00089">
    <property type="entry name" value="Trypsin"/>
    <property type="match status" value="1"/>
</dbReference>
<evidence type="ECO:0000259" key="4">
    <source>
        <dbReference type="PROSITE" id="PS50240"/>
    </source>
</evidence>
<dbReference type="PANTHER" id="PTHR24256">
    <property type="entry name" value="TRYPTASE-RELATED"/>
    <property type="match status" value="1"/>
</dbReference>
<evidence type="ECO:0000256" key="2">
    <source>
        <dbReference type="ARBA" id="ARBA00024195"/>
    </source>
</evidence>
<keyword evidence="3" id="KW-0645">Protease</keyword>
<dbReference type="InterPro" id="IPR018114">
    <property type="entry name" value="TRYPSIN_HIS"/>
</dbReference>
<dbReference type="SMART" id="SM00020">
    <property type="entry name" value="Tryp_SPc"/>
    <property type="match status" value="1"/>
</dbReference>
<dbReference type="InterPro" id="IPR043504">
    <property type="entry name" value="Peptidase_S1_PA_chymotrypsin"/>
</dbReference>
<protein>
    <recommendedName>
        <fullName evidence="4">Peptidase S1 domain-containing protein</fullName>
    </recommendedName>
</protein>
<keyword evidence="6" id="KW-1185">Reference proteome</keyword>
<evidence type="ECO:0000313" key="6">
    <source>
        <dbReference type="Proteomes" id="UP000837857"/>
    </source>
</evidence>
<organism evidence="5 6">
    <name type="scientific">Iphiclides podalirius</name>
    <name type="common">scarce swallowtail</name>
    <dbReference type="NCBI Taxonomy" id="110791"/>
    <lineage>
        <taxon>Eukaryota</taxon>
        <taxon>Metazoa</taxon>
        <taxon>Ecdysozoa</taxon>
        <taxon>Arthropoda</taxon>
        <taxon>Hexapoda</taxon>
        <taxon>Insecta</taxon>
        <taxon>Pterygota</taxon>
        <taxon>Neoptera</taxon>
        <taxon>Endopterygota</taxon>
        <taxon>Lepidoptera</taxon>
        <taxon>Glossata</taxon>
        <taxon>Ditrysia</taxon>
        <taxon>Papilionoidea</taxon>
        <taxon>Papilionidae</taxon>
        <taxon>Papilioninae</taxon>
        <taxon>Iphiclides</taxon>
    </lineage>
</organism>
<dbReference type="InterPro" id="IPR033116">
    <property type="entry name" value="TRYPSIN_SER"/>
</dbReference>
<feature type="domain" description="Peptidase S1" evidence="4">
    <location>
        <begin position="341"/>
        <end position="593"/>
    </location>
</feature>